<evidence type="ECO:0000256" key="1">
    <source>
        <dbReference type="SAM" id="MobiDB-lite"/>
    </source>
</evidence>
<reference evidence="3" key="1">
    <citation type="submission" date="2020-05" db="EMBL/GenBank/DDBJ databases">
        <title>Mycena genomes resolve the evolution of fungal bioluminescence.</title>
        <authorList>
            <person name="Tsai I.J."/>
        </authorList>
    </citation>
    <scope>NUCLEOTIDE SEQUENCE</scope>
    <source>
        <strain evidence="3">CCC161011</strain>
    </source>
</reference>
<dbReference type="Pfam" id="PF14223">
    <property type="entry name" value="Retrotran_gag_2"/>
    <property type="match status" value="1"/>
</dbReference>
<feature type="compositionally biased region" description="Basic and acidic residues" evidence="1">
    <location>
        <begin position="220"/>
        <end position="231"/>
    </location>
</feature>
<protein>
    <submittedName>
        <fullName evidence="3">Retrovirus-related Pol polyprotein from transposon TNT 1-94</fullName>
    </submittedName>
</protein>
<dbReference type="InterPro" id="IPR054722">
    <property type="entry name" value="PolX-like_BBD"/>
</dbReference>
<dbReference type="EMBL" id="JACAZI010000027">
    <property type="protein sequence ID" value="KAF7334008.1"/>
    <property type="molecule type" value="Genomic_DNA"/>
</dbReference>
<proteinExistence type="predicted"/>
<evidence type="ECO:0000313" key="3">
    <source>
        <dbReference type="EMBL" id="KAF7334008.1"/>
    </source>
</evidence>
<evidence type="ECO:0000313" key="4">
    <source>
        <dbReference type="Proteomes" id="UP000620124"/>
    </source>
</evidence>
<organism evidence="3 4">
    <name type="scientific">Mycena venus</name>
    <dbReference type="NCBI Taxonomy" id="2733690"/>
    <lineage>
        <taxon>Eukaryota</taxon>
        <taxon>Fungi</taxon>
        <taxon>Dikarya</taxon>
        <taxon>Basidiomycota</taxon>
        <taxon>Agaricomycotina</taxon>
        <taxon>Agaricomycetes</taxon>
        <taxon>Agaricomycetidae</taxon>
        <taxon>Agaricales</taxon>
        <taxon>Marasmiineae</taxon>
        <taxon>Mycenaceae</taxon>
        <taxon>Mycena</taxon>
    </lineage>
</organism>
<feature type="compositionally biased region" description="Low complexity" evidence="1">
    <location>
        <begin position="232"/>
        <end position="245"/>
    </location>
</feature>
<name>A0A8H6X3Y0_9AGAR</name>
<dbReference type="OrthoDB" id="2928884at2759"/>
<sequence length="425" mass="46585">MTVPLRNMFVERDSRALGFIRTRLSPRLVTKYTSYMASKALWDALKTDFSTTNKTELAFAALTSLHTVKLCRPDGAKNVTFSVMEKHIDRVAGLFDTLEKLKFSISEELQPLYLLRTLPRDHGGLFDNLRASITGSVSLTALTLEVVENKLLAHADRNPEDANSSNSETDMAANTAQAAHPSTSPGCYCHYHKSNTHNTEDCKVLKSAEQQGKGKKGKKVKDARVPKKDRVNSANDSNSDSSESAHVPVAIVSSEIYKKISAYVTRDSTSTRSFVLINSGASCTMTYDTHFFETGSLHQLNPPCRVRLGDNSACDASAIGTMRLSCKTSQGPADLAILGTLLVPDFTVTLVSVPQLASKQLSSHFVGDRCVVRNDRTQETVLEASCQHGLYHISCQPLGMDAQAHFAMDINSVHRKLGHTNFQSI</sequence>
<dbReference type="Pfam" id="PF22936">
    <property type="entry name" value="Pol_BBD"/>
    <property type="match status" value="1"/>
</dbReference>
<gene>
    <name evidence="3" type="ORF">MVEN_02306000</name>
</gene>
<feature type="domain" description="Retrovirus-related Pol polyprotein from transposon TNT 1-94-like beta-barrel" evidence="2">
    <location>
        <begin position="276"/>
        <end position="360"/>
    </location>
</feature>
<evidence type="ECO:0000259" key="2">
    <source>
        <dbReference type="Pfam" id="PF22936"/>
    </source>
</evidence>
<feature type="region of interest" description="Disordered" evidence="1">
    <location>
        <begin position="208"/>
        <end position="245"/>
    </location>
</feature>
<keyword evidence="4" id="KW-1185">Reference proteome</keyword>
<feature type="region of interest" description="Disordered" evidence="1">
    <location>
        <begin position="155"/>
        <end position="179"/>
    </location>
</feature>
<dbReference type="Proteomes" id="UP000620124">
    <property type="component" value="Unassembled WGS sequence"/>
</dbReference>
<dbReference type="AlphaFoldDB" id="A0A8H6X3Y0"/>
<comment type="caution">
    <text evidence="3">The sequence shown here is derived from an EMBL/GenBank/DDBJ whole genome shotgun (WGS) entry which is preliminary data.</text>
</comment>
<feature type="compositionally biased region" description="Polar residues" evidence="1">
    <location>
        <begin position="161"/>
        <end position="179"/>
    </location>
</feature>
<accession>A0A8H6X3Y0</accession>